<dbReference type="EMBL" id="SUPK01000004">
    <property type="protein sequence ID" value="TJY42261.1"/>
    <property type="molecule type" value="Genomic_DNA"/>
</dbReference>
<evidence type="ECO:0000313" key="1">
    <source>
        <dbReference type="EMBL" id="TJY42261.1"/>
    </source>
</evidence>
<name>A0A4U0FC20_9BACL</name>
<evidence type="ECO:0000313" key="2">
    <source>
        <dbReference type="Proteomes" id="UP000309673"/>
    </source>
</evidence>
<dbReference type="RefSeq" id="WP_136777516.1">
    <property type="nucleotide sequence ID" value="NZ_SUPK01000004.1"/>
</dbReference>
<reference evidence="1 2" key="1">
    <citation type="submission" date="2019-04" db="EMBL/GenBank/DDBJ databases">
        <title>Cohnella sp. nov., isolated from soil.</title>
        <authorList>
            <person name="Kim W."/>
        </authorList>
    </citation>
    <scope>NUCLEOTIDE SEQUENCE [LARGE SCALE GENOMIC DNA]</scope>
    <source>
        <strain evidence="1 2">CAU 1483</strain>
    </source>
</reference>
<gene>
    <name evidence="1" type="ORF">E5161_09655</name>
</gene>
<protein>
    <submittedName>
        <fullName evidence="1">Uncharacterized protein</fullName>
    </submittedName>
</protein>
<dbReference type="AlphaFoldDB" id="A0A4U0FC20"/>
<dbReference type="Proteomes" id="UP000309673">
    <property type="component" value="Unassembled WGS sequence"/>
</dbReference>
<keyword evidence="2" id="KW-1185">Reference proteome</keyword>
<sequence length="168" mass="19038">MHPEYDFSPIMDEINEAALVEGGLRSDDCNTIPYGTPSACKPVLLSLIDGELPAAEVITRSLMHVGQTCSTVTHTIIFYVKILKSEWDRTWSLFEPAFYHQTQEKGLTVEVLFEQPKPQIQGFPWQDDGEPPSGPCESCKQKPATKKRMDTWTSQMVNMCDECAERFF</sequence>
<proteinExistence type="predicted"/>
<comment type="caution">
    <text evidence="1">The sequence shown here is derived from an EMBL/GenBank/DDBJ whole genome shotgun (WGS) entry which is preliminary data.</text>
</comment>
<accession>A0A4U0FC20</accession>
<organism evidence="1 2">
    <name type="scientific">Cohnella pontilimi</name>
    <dbReference type="NCBI Taxonomy" id="2564100"/>
    <lineage>
        <taxon>Bacteria</taxon>
        <taxon>Bacillati</taxon>
        <taxon>Bacillota</taxon>
        <taxon>Bacilli</taxon>
        <taxon>Bacillales</taxon>
        <taxon>Paenibacillaceae</taxon>
        <taxon>Cohnella</taxon>
    </lineage>
</organism>
<dbReference type="OrthoDB" id="10002413at2"/>